<dbReference type="InterPro" id="IPR001482">
    <property type="entry name" value="T2SS/T4SS_dom"/>
</dbReference>
<keyword evidence="6" id="KW-1185">Reference proteome</keyword>
<dbReference type="CDD" id="cd01129">
    <property type="entry name" value="PulE-GspE-like"/>
    <property type="match status" value="1"/>
</dbReference>
<dbReference type="SUPFAM" id="SSF52540">
    <property type="entry name" value="P-loop containing nucleoside triphosphate hydrolases"/>
    <property type="match status" value="1"/>
</dbReference>
<dbReference type="InterPro" id="IPR027417">
    <property type="entry name" value="P-loop_NTPase"/>
</dbReference>
<dbReference type="FunFam" id="3.30.300.160:FF:000002">
    <property type="entry name" value="Type II secretion system protein E"/>
    <property type="match status" value="1"/>
</dbReference>
<dbReference type="PANTHER" id="PTHR30258">
    <property type="entry name" value="TYPE II SECRETION SYSTEM PROTEIN GSPE-RELATED"/>
    <property type="match status" value="1"/>
</dbReference>
<dbReference type="Gene3D" id="3.30.450.90">
    <property type="match status" value="1"/>
</dbReference>
<dbReference type="AlphaFoldDB" id="A0A346XW56"/>
<dbReference type="InterPro" id="IPR037257">
    <property type="entry name" value="T2SS_E_N_sf"/>
</dbReference>
<dbReference type="GO" id="GO:0005524">
    <property type="term" value="F:ATP binding"/>
    <property type="evidence" value="ECO:0007669"/>
    <property type="project" value="UniProtKB-KW"/>
</dbReference>
<dbReference type="FunFam" id="3.40.50.300:FF:000398">
    <property type="entry name" value="Type IV pilus assembly ATPase PilB"/>
    <property type="match status" value="1"/>
</dbReference>
<gene>
    <name evidence="5" type="ORF">DVS28_a1762</name>
</gene>
<dbReference type="InterPro" id="IPR007831">
    <property type="entry name" value="T2SS_GspE_N"/>
</dbReference>
<dbReference type="Gene3D" id="3.40.50.300">
    <property type="entry name" value="P-loop containing nucleotide triphosphate hydrolases"/>
    <property type="match status" value="1"/>
</dbReference>
<dbReference type="SUPFAM" id="SSF160246">
    <property type="entry name" value="EspE N-terminal domain-like"/>
    <property type="match status" value="1"/>
</dbReference>
<evidence type="ECO:0000313" key="5">
    <source>
        <dbReference type="EMBL" id="AXV06453.1"/>
    </source>
</evidence>
<protein>
    <submittedName>
        <fullName evidence="5">Type IV fimbrial assembly, ATPase PilB</fullName>
    </submittedName>
</protein>
<keyword evidence="2" id="KW-0547">Nucleotide-binding</keyword>
<accession>A0A346XW56</accession>
<feature type="domain" description="Bacterial type II secretion system protein E" evidence="4">
    <location>
        <begin position="367"/>
        <end position="381"/>
    </location>
</feature>
<dbReference type="Proteomes" id="UP000264006">
    <property type="component" value="Chromosome"/>
</dbReference>
<name>A0A346XW56_9ACTN</name>
<evidence type="ECO:0000313" key="6">
    <source>
        <dbReference type="Proteomes" id="UP000264006"/>
    </source>
</evidence>
<keyword evidence="3" id="KW-0067">ATP-binding</keyword>
<dbReference type="GO" id="GO:0016887">
    <property type="term" value="F:ATP hydrolysis activity"/>
    <property type="evidence" value="ECO:0007669"/>
    <property type="project" value="TreeGrafter"/>
</dbReference>
<dbReference type="PROSITE" id="PS00662">
    <property type="entry name" value="T2SP_E"/>
    <property type="match status" value="1"/>
</dbReference>
<evidence type="ECO:0000256" key="3">
    <source>
        <dbReference type="ARBA" id="ARBA00022840"/>
    </source>
</evidence>
<dbReference type="Pfam" id="PF00437">
    <property type="entry name" value="T2SSE"/>
    <property type="match status" value="1"/>
</dbReference>
<proteinExistence type="inferred from homology"/>
<dbReference type="Pfam" id="PF05157">
    <property type="entry name" value="MshEN"/>
    <property type="match status" value="1"/>
</dbReference>
<sequence>MEEGLISSEDLTRAREEQERSGRSLGRVLIEMGLFTEAGLVAALAKHLGLEFVELADQDVDHVAATMLPDHMARRYCVFPFGFDEQGKLKVAMSDPSNVIALDDIRTVCDKDVQPVVATRGDIMAALDKYGSLGGDSVDDLAGEMMLSDEDDLDGVEAADAIDDAPIVKFVNALISQAVGDRASDIHIEPQETEVRVRYRIDGVLHEITTQSKRIHAGVVSRLKIMADLDIAERRIPQDGRISVKAAGKKIDLRVSTLPTVYGEKVVMRILDKSSILLDLSDLGFTEHNYKIYSESFTKPYGLILVTGPTGSGKSTSLYATLNKISKPEINIVTVEDPVEYRLPGISQVQTNKKAGLTFGAALRSILRQDPDVVLVGEMRDQETAQIGLEAALTGHLVLSTLHTNDAPSAVTRLTEMGVDPFIVASAADCVLAQRLARRLCGKCKEEYRPTVEELHTAGLPVTEDDLDRFPPLHRAVGCTHCGGTGYRGRLAVHEIMRINEDIERLIVTKASTDEIAEAARANGMRTLREDGLSKVLKGHTTLEEIGRVIV</sequence>
<dbReference type="GO" id="GO:0005886">
    <property type="term" value="C:plasma membrane"/>
    <property type="evidence" value="ECO:0007669"/>
    <property type="project" value="TreeGrafter"/>
</dbReference>
<organism evidence="5 6">
    <name type="scientific">Euzebya pacifica</name>
    <dbReference type="NCBI Taxonomy" id="1608957"/>
    <lineage>
        <taxon>Bacteria</taxon>
        <taxon>Bacillati</taxon>
        <taxon>Actinomycetota</taxon>
        <taxon>Nitriliruptoria</taxon>
        <taxon>Euzebyales</taxon>
    </lineage>
</organism>
<comment type="similarity">
    <text evidence="1">Belongs to the GSP E family.</text>
</comment>
<evidence type="ECO:0000259" key="4">
    <source>
        <dbReference type="PROSITE" id="PS00662"/>
    </source>
</evidence>
<dbReference type="FunFam" id="3.30.450.90:FF:000001">
    <property type="entry name" value="Type II secretion system ATPase GspE"/>
    <property type="match status" value="1"/>
</dbReference>
<dbReference type="EMBL" id="CP031165">
    <property type="protein sequence ID" value="AXV06453.1"/>
    <property type="molecule type" value="Genomic_DNA"/>
</dbReference>
<dbReference type="KEGG" id="euz:DVS28_a1762"/>
<evidence type="ECO:0000256" key="2">
    <source>
        <dbReference type="ARBA" id="ARBA00022741"/>
    </source>
</evidence>
<reference evidence="5 6" key="1">
    <citation type="submission" date="2018-09" db="EMBL/GenBank/DDBJ databases">
        <title>Complete genome sequence of Euzebya sp. DY32-46 isolated from seawater of Pacific Ocean.</title>
        <authorList>
            <person name="Xu L."/>
            <person name="Wu Y.-H."/>
            <person name="Xu X.-W."/>
        </authorList>
    </citation>
    <scope>NUCLEOTIDE SEQUENCE [LARGE SCALE GENOMIC DNA]</scope>
    <source>
        <strain evidence="5 6">DY32-46</strain>
    </source>
</reference>
<dbReference type="Gene3D" id="3.30.300.160">
    <property type="entry name" value="Type II secretion system, protein E, N-terminal domain"/>
    <property type="match status" value="1"/>
</dbReference>
<dbReference type="PANTHER" id="PTHR30258:SF1">
    <property type="entry name" value="PROTEIN TRANSPORT PROTEIN HOFB HOMOLOG"/>
    <property type="match status" value="1"/>
</dbReference>
<evidence type="ECO:0000256" key="1">
    <source>
        <dbReference type="ARBA" id="ARBA00006611"/>
    </source>
</evidence>